<dbReference type="EMBL" id="CAICTM010002007">
    <property type="protein sequence ID" value="CAB9527507.1"/>
    <property type="molecule type" value="Genomic_DNA"/>
</dbReference>
<feature type="compositionally biased region" description="Low complexity" evidence="1">
    <location>
        <begin position="98"/>
        <end position="110"/>
    </location>
</feature>
<keyword evidence="4" id="KW-1185">Reference proteome</keyword>
<feature type="region of interest" description="Disordered" evidence="1">
    <location>
        <begin position="1"/>
        <end position="138"/>
    </location>
</feature>
<feature type="compositionally biased region" description="Basic residues" evidence="1">
    <location>
        <begin position="319"/>
        <end position="335"/>
    </location>
</feature>
<feature type="region of interest" description="Disordered" evidence="1">
    <location>
        <begin position="299"/>
        <end position="335"/>
    </location>
</feature>
<feature type="compositionally biased region" description="Polar residues" evidence="1">
    <location>
        <begin position="192"/>
        <end position="210"/>
    </location>
</feature>
<evidence type="ECO:0000256" key="2">
    <source>
        <dbReference type="SAM" id="Phobius"/>
    </source>
</evidence>
<keyword evidence="2" id="KW-1133">Transmembrane helix</keyword>
<keyword evidence="2" id="KW-0472">Membrane</keyword>
<feature type="compositionally biased region" description="Low complexity" evidence="1">
    <location>
        <begin position="32"/>
        <end position="44"/>
    </location>
</feature>
<sequence>MMSSNSTPTHSPRGSPSHSPVRSPYRSKSHDGSIGSSSGSNRPSLFMSESSSTSDAFPGQQFMSSSKRHRSAKKKRDKRSQKATRTRSMDSVGSMDASSRSTTSSGGSSRENSHSPVRTPSRDALRRSQILGEDVGAAQVAVETTPASLLPPMMDKYVSESEDDDPFAAATAKYVRTPAKVEDPWATDEETANNNNVNTPDSKASDSSSRPFALSPEKFEDELEEIEMRVDVKYNFNTMEELEKRQKSQKWRRFLFCLLCTLKVALVGFIVYHVVINHRSISELPQVFNETFTNITSSSVVKRSSRGGGSNTNSNSKLPKPHRQSSKLPKPHRQRQRINTVITDIIILVTIPPPPTKALGSEPPNLNISFLRPQKICPISVPVKSISWRDRSCNEAACCWSAEQEATCADDNKDDCHPYIQACSILNLPNDIILETSNNSGNNNGARQQQSSEVFVPAPMADLEQLCALDVVVDVTTDKVIPEAMAWCRDACLPAECCWNDVDLVGGELCTDNPECAAYADPCSLIVNLKE</sequence>
<dbReference type="Proteomes" id="UP001153069">
    <property type="component" value="Unassembled WGS sequence"/>
</dbReference>
<dbReference type="AlphaFoldDB" id="A0A9N8EUR6"/>
<accession>A0A9N8EUR6</accession>
<comment type="caution">
    <text evidence="3">The sequence shown here is derived from an EMBL/GenBank/DDBJ whole genome shotgun (WGS) entry which is preliminary data.</text>
</comment>
<proteinExistence type="predicted"/>
<evidence type="ECO:0000256" key="1">
    <source>
        <dbReference type="SAM" id="MobiDB-lite"/>
    </source>
</evidence>
<organism evidence="3 4">
    <name type="scientific">Seminavis robusta</name>
    <dbReference type="NCBI Taxonomy" id="568900"/>
    <lineage>
        <taxon>Eukaryota</taxon>
        <taxon>Sar</taxon>
        <taxon>Stramenopiles</taxon>
        <taxon>Ochrophyta</taxon>
        <taxon>Bacillariophyta</taxon>
        <taxon>Bacillariophyceae</taxon>
        <taxon>Bacillariophycidae</taxon>
        <taxon>Naviculales</taxon>
        <taxon>Naviculaceae</taxon>
        <taxon>Seminavis</taxon>
    </lineage>
</organism>
<keyword evidence="2" id="KW-0812">Transmembrane</keyword>
<protein>
    <submittedName>
        <fullName evidence="3">Uncharacterized protein</fullName>
    </submittedName>
</protein>
<feature type="compositionally biased region" description="Basic residues" evidence="1">
    <location>
        <begin position="66"/>
        <end position="85"/>
    </location>
</feature>
<feature type="transmembrane region" description="Helical" evidence="2">
    <location>
        <begin position="254"/>
        <end position="275"/>
    </location>
</feature>
<evidence type="ECO:0000313" key="4">
    <source>
        <dbReference type="Proteomes" id="UP001153069"/>
    </source>
</evidence>
<evidence type="ECO:0000313" key="3">
    <source>
        <dbReference type="EMBL" id="CAB9527507.1"/>
    </source>
</evidence>
<feature type="region of interest" description="Disordered" evidence="1">
    <location>
        <begin position="180"/>
        <end position="213"/>
    </location>
</feature>
<name>A0A9N8EUR6_9STRA</name>
<gene>
    <name evidence="3" type="ORF">SEMRO_2009_G310740.1</name>
</gene>
<feature type="compositionally biased region" description="Polar residues" evidence="1">
    <location>
        <begin position="1"/>
        <end position="20"/>
    </location>
</feature>
<reference evidence="3" key="1">
    <citation type="submission" date="2020-06" db="EMBL/GenBank/DDBJ databases">
        <authorList>
            <consortium name="Plant Systems Biology data submission"/>
        </authorList>
    </citation>
    <scope>NUCLEOTIDE SEQUENCE</scope>
    <source>
        <strain evidence="3">D6</strain>
    </source>
</reference>